<dbReference type="PATRIC" id="fig|1121307.3.peg.772"/>
<dbReference type="PANTHER" id="PTHR43166:SF30">
    <property type="entry name" value="METHIONINE IMPORT ATP-BINDING PROTEIN METN"/>
    <property type="match status" value="1"/>
</dbReference>
<keyword evidence="3" id="KW-1003">Cell membrane</keyword>
<dbReference type="EMBL" id="LFVU01000028">
    <property type="protein sequence ID" value="KMT21173.1"/>
    <property type="molecule type" value="Genomic_DNA"/>
</dbReference>
<comment type="similarity">
    <text evidence="1">Belongs to the ABC transporter superfamily.</text>
</comment>
<dbReference type="Pfam" id="PF09383">
    <property type="entry name" value="NIL"/>
    <property type="match status" value="1"/>
</dbReference>
<dbReference type="GO" id="GO:0006865">
    <property type="term" value="P:amino acid transport"/>
    <property type="evidence" value="ECO:0007669"/>
    <property type="project" value="UniProtKB-KW"/>
</dbReference>
<dbReference type="RefSeq" id="WP_048571547.1">
    <property type="nucleotide sequence ID" value="NZ_LFVU01000028.1"/>
</dbReference>
<keyword evidence="7" id="KW-0029">Amino-acid transport</keyword>
<dbReference type="Gene3D" id="3.30.70.260">
    <property type="match status" value="1"/>
</dbReference>
<dbReference type="InterPro" id="IPR045865">
    <property type="entry name" value="ACT-like_dom_sf"/>
</dbReference>
<gene>
    <name evidence="10" type="primary">metN</name>
    <name evidence="10" type="ORF">CLCY_1c04070</name>
</gene>
<dbReference type="PANTHER" id="PTHR43166">
    <property type="entry name" value="AMINO ACID IMPORT ATP-BINDING PROTEIN"/>
    <property type="match status" value="1"/>
</dbReference>
<evidence type="ECO:0000256" key="6">
    <source>
        <dbReference type="ARBA" id="ARBA00022967"/>
    </source>
</evidence>
<dbReference type="InterPro" id="IPR018449">
    <property type="entry name" value="NIL_domain"/>
</dbReference>
<dbReference type="FunFam" id="3.40.50.300:FF:000056">
    <property type="entry name" value="Cell division ATP-binding protein FtsE"/>
    <property type="match status" value="1"/>
</dbReference>
<dbReference type="PROSITE" id="PS00211">
    <property type="entry name" value="ABC_TRANSPORTER_1"/>
    <property type="match status" value="1"/>
</dbReference>
<dbReference type="SUPFAM" id="SSF52540">
    <property type="entry name" value="P-loop containing nucleoside triphosphate hydrolases"/>
    <property type="match status" value="1"/>
</dbReference>
<organism evidence="10 11">
    <name type="scientific">Clostridium cylindrosporum DSM 605</name>
    <dbReference type="NCBI Taxonomy" id="1121307"/>
    <lineage>
        <taxon>Bacteria</taxon>
        <taxon>Bacillati</taxon>
        <taxon>Bacillota</taxon>
        <taxon>Clostridia</taxon>
        <taxon>Eubacteriales</taxon>
        <taxon>Clostridiaceae</taxon>
        <taxon>Clostridium</taxon>
    </lineage>
</organism>
<dbReference type="SMART" id="SM00382">
    <property type="entry name" value="AAA"/>
    <property type="match status" value="1"/>
</dbReference>
<evidence type="ECO:0000256" key="7">
    <source>
        <dbReference type="ARBA" id="ARBA00022970"/>
    </source>
</evidence>
<dbReference type="InterPro" id="IPR027417">
    <property type="entry name" value="P-loop_NTPase"/>
</dbReference>
<keyword evidence="8" id="KW-0472">Membrane</keyword>
<keyword evidence="5 10" id="KW-0067">ATP-binding</keyword>
<dbReference type="AlphaFoldDB" id="A0A0J8DA44"/>
<evidence type="ECO:0000259" key="9">
    <source>
        <dbReference type="PROSITE" id="PS50893"/>
    </source>
</evidence>
<dbReference type="Pfam" id="PF00005">
    <property type="entry name" value="ABC_tran"/>
    <property type="match status" value="1"/>
</dbReference>
<keyword evidence="10" id="KW-0378">Hydrolase</keyword>
<name>A0A0J8DA44_CLOCY</name>
<dbReference type="SUPFAM" id="SSF55021">
    <property type="entry name" value="ACT-like"/>
    <property type="match status" value="1"/>
</dbReference>
<reference evidence="10 11" key="1">
    <citation type="submission" date="2015-06" db="EMBL/GenBank/DDBJ databases">
        <title>Draft genome sequence of the purine-degrading Clostridium cylindrosporum HC-1 (DSM 605).</title>
        <authorList>
            <person name="Poehlein A."/>
            <person name="Schiel-Bengelsdorf B."/>
            <person name="Bengelsdorf F."/>
            <person name="Daniel R."/>
            <person name="Duerre P."/>
        </authorList>
    </citation>
    <scope>NUCLEOTIDE SEQUENCE [LARGE SCALE GENOMIC DNA]</scope>
    <source>
        <strain evidence="10 11">DSM 605</strain>
    </source>
</reference>
<dbReference type="GO" id="GO:0016887">
    <property type="term" value="F:ATP hydrolysis activity"/>
    <property type="evidence" value="ECO:0007669"/>
    <property type="project" value="InterPro"/>
</dbReference>
<keyword evidence="6" id="KW-1278">Translocase</keyword>
<comment type="caution">
    <text evidence="10">The sequence shown here is derived from an EMBL/GenBank/DDBJ whole genome shotgun (WGS) entry which is preliminary data.</text>
</comment>
<dbReference type="InterPro" id="IPR003593">
    <property type="entry name" value="AAA+_ATPase"/>
</dbReference>
<dbReference type="STRING" id="1121307.CLCY_1c04070"/>
<sequence>MIQIKNLSKIYMSGGQPVEALKNINLTIDKGDIYGIIGLSGAGKSSLVRCINLLEVPSTGEIIIDGLIDPSKSLDITKVSPSNLRRARKKIGMIFQHFNLLMNSTVYENIAFPLKLSKVSKSEIDKRVNELLEVVGLSDKKNMYPSQLSGGQKQRVGIARALANNPEIILCDEATSALDPTTTESILSLIKDINKKLNITVVVITHEMDVIKKLCNKVAVLERGIVVEKGNVVDVFAEPQTKTSREFLKDMVLEAPNDVLDNLKVNEKLLRLFFKGEQTNEPIVSRLSRTFDLDVSIIAGNIETIQGIQLGNLIIKVTGDEGKILNAIDYLNDINLKVEVI</sequence>
<feature type="domain" description="ABC transporter" evidence="9">
    <location>
        <begin position="2"/>
        <end position="248"/>
    </location>
</feature>
<evidence type="ECO:0000256" key="1">
    <source>
        <dbReference type="ARBA" id="ARBA00005417"/>
    </source>
</evidence>
<keyword evidence="4" id="KW-0547">Nucleotide-binding</keyword>
<dbReference type="SMART" id="SM00930">
    <property type="entry name" value="NIL"/>
    <property type="match status" value="1"/>
</dbReference>
<dbReference type="InterPro" id="IPR017871">
    <property type="entry name" value="ABC_transporter-like_CS"/>
</dbReference>
<protein>
    <submittedName>
        <fullName evidence="10">Methionine import ATP-binding protein MetN</fullName>
        <ecNumber evidence="10">3.6.3.-</ecNumber>
    </submittedName>
</protein>
<dbReference type="Proteomes" id="UP000036756">
    <property type="component" value="Unassembled WGS sequence"/>
</dbReference>
<evidence type="ECO:0000313" key="11">
    <source>
        <dbReference type="Proteomes" id="UP000036756"/>
    </source>
</evidence>
<dbReference type="InterPro" id="IPR003439">
    <property type="entry name" value="ABC_transporter-like_ATP-bd"/>
</dbReference>
<dbReference type="InterPro" id="IPR041701">
    <property type="entry name" value="MetN_ABC"/>
</dbReference>
<evidence type="ECO:0000256" key="4">
    <source>
        <dbReference type="ARBA" id="ARBA00022741"/>
    </source>
</evidence>
<dbReference type="OrthoDB" id="9804199at2"/>
<evidence type="ECO:0000256" key="5">
    <source>
        <dbReference type="ARBA" id="ARBA00022840"/>
    </source>
</evidence>
<dbReference type="InterPro" id="IPR050086">
    <property type="entry name" value="MetN_ABC_transporter-like"/>
</dbReference>
<evidence type="ECO:0000256" key="8">
    <source>
        <dbReference type="ARBA" id="ARBA00023136"/>
    </source>
</evidence>
<keyword evidence="11" id="KW-1185">Reference proteome</keyword>
<proteinExistence type="inferred from homology"/>
<accession>A0A0J8DA44</accession>
<dbReference type="GO" id="GO:0005524">
    <property type="term" value="F:ATP binding"/>
    <property type="evidence" value="ECO:0007669"/>
    <property type="project" value="UniProtKB-KW"/>
</dbReference>
<dbReference type="CDD" id="cd03258">
    <property type="entry name" value="ABC_MetN_methionine_transporter"/>
    <property type="match status" value="1"/>
</dbReference>
<dbReference type="EC" id="3.6.3.-" evidence="10"/>
<evidence type="ECO:0000313" key="10">
    <source>
        <dbReference type="EMBL" id="KMT21173.1"/>
    </source>
</evidence>
<keyword evidence="2" id="KW-0813">Transport</keyword>
<dbReference type="GO" id="GO:0005886">
    <property type="term" value="C:plasma membrane"/>
    <property type="evidence" value="ECO:0007669"/>
    <property type="project" value="UniProtKB-ARBA"/>
</dbReference>
<dbReference type="Gene3D" id="3.40.50.300">
    <property type="entry name" value="P-loop containing nucleotide triphosphate hydrolases"/>
    <property type="match status" value="1"/>
</dbReference>
<evidence type="ECO:0000256" key="3">
    <source>
        <dbReference type="ARBA" id="ARBA00022475"/>
    </source>
</evidence>
<evidence type="ECO:0000256" key="2">
    <source>
        <dbReference type="ARBA" id="ARBA00022448"/>
    </source>
</evidence>
<dbReference type="PROSITE" id="PS50893">
    <property type="entry name" value="ABC_TRANSPORTER_2"/>
    <property type="match status" value="1"/>
</dbReference>